<evidence type="ECO:0000259" key="1">
    <source>
        <dbReference type="Pfam" id="PF15935"/>
    </source>
</evidence>
<name>A0A401AXJ9_SALSE</name>
<dbReference type="RefSeq" id="WP_079849605.1">
    <property type="nucleotide sequence ID" value="NZ_NITT01000081.1"/>
</dbReference>
<proteinExistence type="predicted"/>
<organism evidence="8">
    <name type="scientific">Salmonella senftenberg</name>
    <dbReference type="NCBI Taxonomy" id="28150"/>
    <lineage>
        <taxon>Bacteria</taxon>
        <taxon>Pseudomonadati</taxon>
        <taxon>Pseudomonadota</taxon>
        <taxon>Gammaproteobacteria</taxon>
        <taxon>Enterobacterales</taxon>
        <taxon>Enterobacteriaceae</taxon>
        <taxon>Salmonella</taxon>
    </lineage>
</organism>
<evidence type="ECO:0000313" key="7">
    <source>
        <dbReference type="EMBL" id="HAE0896778.1"/>
    </source>
</evidence>
<accession>A0A401AXJ9</accession>
<dbReference type="EMBL" id="AAHMSB010000072">
    <property type="protein sequence ID" value="EBX9453867.1"/>
    <property type="molecule type" value="Genomic_DNA"/>
</dbReference>
<dbReference type="Gene3D" id="6.10.250.2650">
    <property type="match status" value="1"/>
</dbReference>
<reference evidence="4" key="2">
    <citation type="submission" date="2018-07" db="EMBL/GenBank/DDBJ databases">
        <authorList>
            <person name="Ashton P.M."/>
            <person name="Dallman T."/>
            <person name="Nair S."/>
            <person name="De Pinna E."/>
            <person name="Peters T."/>
            <person name="Grant K."/>
        </authorList>
    </citation>
    <scope>NUCLEOTIDE SEQUENCE</scope>
    <source>
        <strain evidence="4">164940</strain>
    </source>
</reference>
<dbReference type="Pfam" id="PF15935">
    <property type="entry name" value="RnlA_toxin"/>
    <property type="match status" value="1"/>
</dbReference>
<feature type="domain" description="Bacterial toxin RNase RnlA/LsoA N-terminal" evidence="3">
    <location>
        <begin position="6"/>
        <end position="80"/>
    </location>
</feature>
<reference evidence="8" key="3">
    <citation type="submission" date="2019-04" db="EMBL/GenBank/DDBJ databases">
        <authorList>
            <consortium name="NCBI Pathogen Detection Project"/>
        </authorList>
    </citation>
    <scope>NUCLEOTIDE SEQUENCE</scope>
    <source>
        <strain evidence="8">Salmonella enterica</strain>
    </source>
</reference>
<comment type="caution">
    <text evidence="8">The sequence shown here is derived from an EMBL/GenBank/DDBJ whole genome shotgun (WGS) entry which is preliminary data.</text>
</comment>
<dbReference type="EMBL" id="DAAQUA010000029">
    <property type="protein sequence ID" value="HAE0878531.1"/>
    <property type="molecule type" value="Genomic_DNA"/>
</dbReference>
<dbReference type="InterPro" id="IPR043994">
    <property type="entry name" value="RnlA/LsoA-toxin_DBD"/>
</dbReference>
<evidence type="ECO:0000259" key="3">
    <source>
        <dbReference type="Pfam" id="PF19417"/>
    </source>
</evidence>
<reference evidence="8" key="1">
    <citation type="journal article" date="2018" name="Genome Biol.">
        <title>SKESA: strategic k-mer extension for scrupulous assemblies.</title>
        <authorList>
            <person name="Souvorov A."/>
            <person name="Agarwala R."/>
            <person name="Lipman D.J."/>
        </authorList>
    </citation>
    <scope>NUCLEOTIDE SEQUENCE</scope>
    <source>
        <strain evidence="8">Salmonella enterica</strain>
    </source>
</reference>
<dbReference type="InterPro" id="IPR045837">
    <property type="entry name" value="RnlA_toxin_N"/>
</dbReference>
<sequence length="345" mass="39623">MAQNPFKALNINTDKIEAALTQNGVTNFSSIVRNERETHLSGTYKEIDFLIKLMPSGGNTTIGRASGQNNTYFDEIAGIIKENCLYSDKKTFEYTIPRFSDENKEMLFAFLTEENVKIEEDKNNDPNCKHQYIMTTGNGDRVRAKIYNRGSIQFQGKYLQIASLINDFMCTILDMKEIIEQKNQEFNVDIKKETIESELHSKLPKSIDLIHDDIKKQLSCSLIMKQIDVEMEDYSTYCFSALRSIEGFIYQLLGSVCNPSSSRNLGEYFTENNPKYIIRDIHQETINGEIAEVLCECYTYWHENRHGLFHMKPGVADTKTIDKAESIEIIDTVCQLIDKGMARLK</sequence>
<dbReference type="EMBL" id="DAAQUH010000042">
    <property type="protein sequence ID" value="HAE0896778.1"/>
    <property type="molecule type" value="Genomic_DNA"/>
</dbReference>
<dbReference type="Pfam" id="PF19417">
    <property type="entry name" value="RnlA_toxin_N"/>
    <property type="match status" value="1"/>
</dbReference>
<dbReference type="Pfam" id="PF19034">
    <property type="entry name" value="RnlA-toxin_DBD"/>
    <property type="match status" value="1"/>
</dbReference>
<feature type="domain" description="Bacterial toxin RNase RnlA/LsoA N-terminal repeated" evidence="1">
    <location>
        <begin position="91"/>
        <end position="174"/>
    </location>
</feature>
<evidence type="ECO:0000313" key="8">
    <source>
        <dbReference type="EMBL" id="HAE1051847.1"/>
    </source>
</evidence>
<evidence type="ECO:0000313" key="4">
    <source>
        <dbReference type="EMBL" id="EBX9453867.1"/>
    </source>
</evidence>
<dbReference type="EMBL" id="DAAQSU010000040">
    <property type="protein sequence ID" value="HAE0723716.1"/>
    <property type="molecule type" value="Genomic_DNA"/>
</dbReference>
<dbReference type="GO" id="GO:0004521">
    <property type="term" value="F:RNA endonuclease activity"/>
    <property type="evidence" value="ECO:0007669"/>
    <property type="project" value="InterPro"/>
</dbReference>
<evidence type="ECO:0000259" key="2">
    <source>
        <dbReference type="Pfam" id="PF19034"/>
    </source>
</evidence>
<gene>
    <name evidence="4" type="ORF">DT219_24460</name>
    <name evidence="8" type="ORF">G2781_23915</name>
    <name evidence="5" type="ORF">G2801_24360</name>
    <name evidence="7" type="ORF">G2901_24110</name>
    <name evidence="6" type="ORF">G2909_23265</name>
</gene>
<dbReference type="AlphaFoldDB" id="A0A401AXJ9"/>
<feature type="domain" description="Bacterial toxin RNase RnlA/LsoA DBD" evidence="2">
    <location>
        <begin position="191"/>
        <end position="312"/>
    </location>
</feature>
<evidence type="ECO:0000313" key="5">
    <source>
        <dbReference type="EMBL" id="HAE0723716.1"/>
    </source>
</evidence>
<dbReference type="InterPro" id="IPR031845">
    <property type="entry name" value="RnlA_toxin_NRD"/>
</dbReference>
<protein>
    <submittedName>
        <fullName evidence="8">mRNA endoribonuclease LsoA</fullName>
    </submittedName>
</protein>
<evidence type="ECO:0000313" key="6">
    <source>
        <dbReference type="EMBL" id="HAE0878531.1"/>
    </source>
</evidence>
<dbReference type="EMBL" id="DAAQVP010000033">
    <property type="protein sequence ID" value="HAE1051847.1"/>
    <property type="molecule type" value="Genomic_DNA"/>
</dbReference>